<gene>
    <name evidence="2" type="ORF">rCG_43422</name>
</gene>
<proteinExistence type="predicted"/>
<name>A6JJ85_RAT</name>
<evidence type="ECO:0000313" key="3">
    <source>
        <dbReference type="Proteomes" id="UP000234681"/>
    </source>
</evidence>
<dbReference type="AlphaFoldDB" id="A6JJ85"/>
<protein>
    <submittedName>
        <fullName evidence="2">RCG43422</fullName>
    </submittedName>
</protein>
<sequence length="68" mass="7583">MWQIETESDPKRVQGPASDPWLSPQDSECPSKQCTLQPWERAPVSQMESDEINSSDPKTVPCNPVLGN</sequence>
<dbReference type="EMBL" id="CH473987">
    <property type="protein sequence ID" value="EDM18647.1"/>
    <property type="molecule type" value="Genomic_DNA"/>
</dbReference>
<reference evidence="2 3" key="1">
    <citation type="submission" date="2005-09" db="EMBL/GenBank/DDBJ databases">
        <authorList>
            <person name="Mural R.J."/>
            <person name="Li P.W."/>
            <person name="Adams M.D."/>
            <person name="Amanatides P.G."/>
            <person name="Baden-Tillson H."/>
            <person name="Barnstead M."/>
            <person name="Chin S.H."/>
            <person name="Dew I."/>
            <person name="Evans C.A."/>
            <person name="Ferriera S."/>
            <person name="Flanigan M."/>
            <person name="Fosler C."/>
            <person name="Glodek A."/>
            <person name="Gu Z."/>
            <person name="Holt R.A."/>
            <person name="Jennings D."/>
            <person name="Kraft C.L."/>
            <person name="Lu F."/>
            <person name="Nguyen T."/>
            <person name="Nusskern D.R."/>
            <person name="Pfannkoch C.M."/>
            <person name="Sitter C."/>
            <person name="Sutton G.G."/>
            <person name="Venter J.C."/>
            <person name="Wang Z."/>
            <person name="Woodage T."/>
            <person name="Zheng X.H."/>
            <person name="Zhong F."/>
        </authorList>
    </citation>
    <scope>NUCLEOTIDE SEQUENCE [LARGE SCALE GENOMIC DNA]</scope>
    <source>
        <strain>BN</strain>
        <strain evidence="3">Sprague-Dawley</strain>
    </source>
</reference>
<feature type="compositionally biased region" description="Polar residues" evidence="1">
    <location>
        <begin position="24"/>
        <end position="36"/>
    </location>
</feature>
<evidence type="ECO:0000313" key="2">
    <source>
        <dbReference type="EMBL" id="EDM18647.1"/>
    </source>
</evidence>
<evidence type="ECO:0000256" key="1">
    <source>
        <dbReference type="SAM" id="MobiDB-lite"/>
    </source>
</evidence>
<organism evidence="2 3">
    <name type="scientific">Rattus norvegicus</name>
    <name type="common">Rat</name>
    <dbReference type="NCBI Taxonomy" id="10116"/>
    <lineage>
        <taxon>Eukaryota</taxon>
        <taxon>Metazoa</taxon>
        <taxon>Chordata</taxon>
        <taxon>Craniata</taxon>
        <taxon>Vertebrata</taxon>
        <taxon>Euteleostomi</taxon>
        <taxon>Mammalia</taxon>
        <taxon>Eutheria</taxon>
        <taxon>Euarchontoglires</taxon>
        <taxon>Glires</taxon>
        <taxon>Rodentia</taxon>
        <taxon>Myomorpha</taxon>
        <taxon>Muroidea</taxon>
        <taxon>Muridae</taxon>
        <taxon>Murinae</taxon>
        <taxon>Rattus</taxon>
    </lineage>
</organism>
<dbReference type="Proteomes" id="UP000234681">
    <property type="component" value="Chromosome 9"/>
</dbReference>
<feature type="region of interest" description="Disordered" evidence="1">
    <location>
        <begin position="1"/>
        <end position="68"/>
    </location>
</feature>
<accession>A6JJ85</accession>